<evidence type="ECO:0000256" key="3">
    <source>
        <dbReference type="ARBA" id="ARBA00022833"/>
    </source>
</evidence>
<keyword evidence="2" id="KW-0479">Metal-binding</keyword>
<evidence type="ECO:0000256" key="1">
    <source>
        <dbReference type="ARBA" id="ARBA00005495"/>
    </source>
</evidence>
<evidence type="ECO:0000313" key="6">
    <source>
        <dbReference type="EMBL" id="MCZ4281096.1"/>
    </source>
</evidence>
<dbReference type="Proteomes" id="UP001069802">
    <property type="component" value="Unassembled WGS sequence"/>
</dbReference>
<gene>
    <name evidence="6" type="ORF">O4H49_09930</name>
</gene>
<evidence type="ECO:0000313" key="7">
    <source>
        <dbReference type="Proteomes" id="UP001069802"/>
    </source>
</evidence>
<protein>
    <submittedName>
        <fullName evidence="6">GFA family protein</fullName>
    </submittedName>
</protein>
<evidence type="ECO:0000256" key="4">
    <source>
        <dbReference type="ARBA" id="ARBA00023239"/>
    </source>
</evidence>
<keyword evidence="7" id="KW-1185">Reference proteome</keyword>
<dbReference type="Pfam" id="PF04828">
    <property type="entry name" value="GFA"/>
    <property type="match status" value="1"/>
</dbReference>
<dbReference type="RefSeq" id="WP_269423276.1">
    <property type="nucleotide sequence ID" value="NZ_JAPWGY010000003.1"/>
</dbReference>
<feature type="domain" description="CENP-V/GFA" evidence="5">
    <location>
        <begin position="5"/>
        <end position="123"/>
    </location>
</feature>
<keyword evidence="4" id="KW-0456">Lyase</keyword>
<proteinExistence type="inferred from homology"/>
<dbReference type="PROSITE" id="PS51891">
    <property type="entry name" value="CENP_V_GFA"/>
    <property type="match status" value="1"/>
</dbReference>
<sequence>MIDVLEGGCFCGKVRYKTSCLDSAFKVNCHCRNCQKLSGAAYISLLGVPENSFSVTGEVTCFETTGGSGKKMRTFFCASCNSRLYGKPEIGPGLVLIGAATLDRPELYRPTADMFVKNALPWDSMDDTIPKFDAFPPRRS</sequence>
<dbReference type="PANTHER" id="PTHR33337:SF40">
    <property type="entry name" value="CENP-V_GFA DOMAIN-CONTAINING PROTEIN-RELATED"/>
    <property type="match status" value="1"/>
</dbReference>
<dbReference type="InterPro" id="IPR006913">
    <property type="entry name" value="CENP-V/GFA"/>
</dbReference>
<comment type="caution">
    <text evidence="6">The sequence shown here is derived from an EMBL/GenBank/DDBJ whole genome shotgun (WGS) entry which is preliminary data.</text>
</comment>
<name>A0ABT4LJ11_9PROT</name>
<dbReference type="PANTHER" id="PTHR33337">
    <property type="entry name" value="GFA DOMAIN-CONTAINING PROTEIN"/>
    <property type="match status" value="1"/>
</dbReference>
<accession>A0ABT4LJ11</accession>
<organism evidence="6 7">
    <name type="scientific">Kiloniella laminariae</name>
    <dbReference type="NCBI Taxonomy" id="454162"/>
    <lineage>
        <taxon>Bacteria</taxon>
        <taxon>Pseudomonadati</taxon>
        <taxon>Pseudomonadota</taxon>
        <taxon>Alphaproteobacteria</taxon>
        <taxon>Rhodospirillales</taxon>
        <taxon>Kiloniellaceae</taxon>
        <taxon>Kiloniella</taxon>
    </lineage>
</organism>
<evidence type="ECO:0000256" key="2">
    <source>
        <dbReference type="ARBA" id="ARBA00022723"/>
    </source>
</evidence>
<dbReference type="SUPFAM" id="SSF51316">
    <property type="entry name" value="Mss4-like"/>
    <property type="match status" value="1"/>
</dbReference>
<comment type="similarity">
    <text evidence="1">Belongs to the Gfa family.</text>
</comment>
<dbReference type="InterPro" id="IPR011057">
    <property type="entry name" value="Mss4-like_sf"/>
</dbReference>
<evidence type="ECO:0000259" key="5">
    <source>
        <dbReference type="PROSITE" id="PS51891"/>
    </source>
</evidence>
<dbReference type="EMBL" id="JAPWGY010000003">
    <property type="protein sequence ID" value="MCZ4281096.1"/>
    <property type="molecule type" value="Genomic_DNA"/>
</dbReference>
<dbReference type="Gene3D" id="3.90.1590.10">
    <property type="entry name" value="glutathione-dependent formaldehyde- activating enzyme (gfa)"/>
    <property type="match status" value="1"/>
</dbReference>
<keyword evidence="3" id="KW-0862">Zinc</keyword>
<reference evidence="6" key="1">
    <citation type="submission" date="2022-12" db="EMBL/GenBank/DDBJ databases">
        <title>Bacterial isolates from different developmental stages of Nematostella vectensis.</title>
        <authorList>
            <person name="Fraune S."/>
        </authorList>
    </citation>
    <scope>NUCLEOTIDE SEQUENCE</scope>
    <source>
        <strain evidence="6">G21630-S1</strain>
    </source>
</reference>